<dbReference type="EMBL" id="QGNZ01000001">
    <property type="protein sequence ID" value="PWS28680.1"/>
    <property type="molecule type" value="Genomic_DNA"/>
</dbReference>
<dbReference type="InterPro" id="IPR013783">
    <property type="entry name" value="Ig-like_fold"/>
</dbReference>
<dbReference type="Proteomes" id="UP000245379">
    <property type="component" value="Unassembled WGS sequence"/>
</dbReference>
<dbReference type="SMART" id="SM00060">
    <property type="entry name" value="FN3"/>
    <property type="match status" value="2"/>
</dbReference>
<organism evidence="2 3">
    <name type="scientific">Pedobacter yonginense</name>
    <dbReference type="NCBI Taxonomy" id="651869"/>
    <lineage>
        <taxon>Bacteria</taxon>
        <taxon>Pseudomonadati</taxon>
        <taxon>Bacteroidota</taxon>
        <taxon>Sphingobacteriia</taxon>
        <taxon>Sphingobacteriales</taxon>
        <taxon>Sphingobacteriaceae</taxon>
        <taxon>Pedobacter</taxon>
    </lineage>
</organism>
<dbReference type="RefSeq" id="WP_109924110.1">
    <property type="nucleotide sequence ID" value="NZ_QGNZ01000001.1"/>
</dbReference>
<evidence type="ECO:0000313" key="3">
    <source>
        <dbReference type="Proteomes" id="UP000245379"/>
    </source>
</evidence>
<name>A0A317EP74_9SPHI</name>
<keyword evidence="3" id="KW-1185">Reference proteome</keyword>
<reference evidence="2 3" key="1">
    <citation type="submission" date="2018-05" db="EMBL/GenBank/DDBJ databases">
        <title>Pedobacter paludis sp. nov., isolated from wetland soil.</title>
        <authorList>
            <person name="Zhang Y."/>
            <person name="Wang G."/>
        </authorList>
    </citation>
    <scope>NUCLEOTIDE SEQUENCE [LARGE SCALE GENOMIC DNA]</scope>
    <source>
        <strain evidence="2 3">KCTC22721</strain>
    </source>
</reference>
<dbReference type="OrthoDB" id="1521695at2"/>
<sequence length="1830" mass="202640">MEQMTRIMMERHEWKLEEFGLDEQSHTIGCKSSKSSLRSFRSWLCFFSLIAISFGFASRTTAQQVSPVLANTQVNPPYSSYLSDYAASGSTKLQVNLFLKDLTKTNYACRLRIKIEGFGITIQSKNDFSVAAILLNGGELSVISGADLEPYLNPQNLVFQGLSQSEFARNGGKLPEGIYRFTVEVIDYYRKSLVSNSALSVVSIFLAYPPIINQPLNQGKVNPLDPQNVVFQWTPRSTGSINSAYNIAYRFRLVEIVPANRDPNDAIRTSKPLYETYTDQTVLVYGLTEPALTPGNSYAVQVQAVEAEGRDLFINNGNSEVVKFTYGDKCASPTNILAELSGMTSIKVSWNADPLQQAFSIRYRESNKPGAQWFEQEVFTPSYLIQGLRSSTKYEFQVKAQCTYGYGDYSELQTFDVPDETLSKGDFVCGKVETLSAEEKGEALPALFRNMIFFAGKFPVVVTEASGSNGKFSGKGTVGVPFLNALSFKVEFKDIRVNIKLKLTDGKVVFARQTLEESIDQVIASITVKPDADGNVDAVSAKGLPTIVDAAMVWPGPLPVYDAKAKTVKFSASVDGGTPKEITIKLKEGQPPLVFQDKNNETFNVDKDGVVKHLGKIPPKELLAGGSSTSYAVNTDKARVDFLAPNQKYGLDAYQPELGGNASYASSYQTLSDEGKGKPKYYVSQKSVESQQAEEIQAKITITDKNLSADRLEFKTASGEKLSATQKDGIYTINIIGALPNNDKEIYAYHPDAAKGGANIGKLNISAFGKISKKVVLIPVNGNESSLSASSIQQRLNKIYSQAVVEWQVELADNFDAQNTAFDDLETANSSVMSAYTNGQKALIKAYRQSHKLENGTYYIFLVKRLSDGSAGYMVRGGQVGFVATSKGDLERTIAHELGHGAFMLQHTWDNPGFKQDQTQNLMDYNGGTELWYSQWKYMRNPDLIFRPFEGDDEGAGASSAMAVQDLFLPYASTDTITLSSGAKVIFKDGVIWKKSSGNNYVITYQGTEIVYKAFKNSITNEFLGFYPIDKLSDSTISNGVKIYGKLVQANYLDKGLYSVIYQYQKEHTKDFFKLLAQRTDITKEQAEQIALLLEAMSPEQFKVFEAQGGSGSNKCGYLDLNIPGVDYSKCWGPLIESLKRFLNGTVKLNTEIIALVKSEKIDKALINEKFSQLKSNNYLGFTASEKQWLLSYLACGNLTSLNNKEDYALKLIENTEETEVDELISVLKLKPLSLNDKQLRAQYSDRILLYTLDKNIDGYNYKLLAAALRNLLLKSSDMEAKLKEVTTNLQERMFVLGVGGQQNFVGQITLADVSWTDGDKLSIVREETIKGEKQVYVSMGSMAGGYYTTEPFNYTNKLAAIELDPFALVAIVNFTNNSEILNAIEMGREPTEGGMVVYAPACFLKFADKKLTNEAVQNRILTTTFIALDVLTFVKGVPAFSAIRTATLAGEIRKELAALRYAYKVLEMGNAVGNIGLNLTSPALQDASFKEIVDASNYLLLAINAKDIVKGTATGLSSVYNASKQALQSGKNLIKKQILARFVAAIIDNEAKLYALRQQANLDAQVARELDQLAAVRQLVEKEGKAAYGEIDWNEAVSSARKGLIAAGSLVFKGDIGKIYAVFINAGYRQERVGDVIKLFSKENKLVAEVSEKSIRFKYQGWGKDIITNSDRTTTCIAKFDDLLDAPGSKWIKYDLPEGSFGRGQLNKGGINILDVDDETFLKLKDRASDLLKNKGIVNPSNNQIITEANEIFWSEYNLPFLEQAFARGDDIRLLSEPQTLFSSIGFYQREIEVINVGWTKPDGTFIQPLKSRYNYKFNDITKTYEKIR</sequence>
<dbReference type="Gene3D" id="2.60.40.10">
    <property type="entry name" value="Immunoglobulins"/>
    <property type="match status" value="1"/>
</dbReference>
<comment type="caution">
    <text evidence="2">The sequence shown here is derived from an EMBL/GenBank/DDBJ whole genome shotgun (WGS) entry which is preliminary data.</text>
</comment>
<dbReference type="SUPFAM" id="SSF49265">
    <property type="entry name" value="Fibronectin type III"/>
    <property type="match status" value="1"/>
</dbReference>
<gene>
    <name evidence="2" type="ORF">DHW03_02200</name>
</gene>
<dbReference type="InterPro" id="IPR036116">
    <property type="entry name" value="FN3_sf"/>
</dbReference>
<dbReference type="InterPro" id="IPR003961">
    <property type="entry name" value="FN3_dom"/>
</dbReference>
<protein>
    <recommendedName>
        <fullName evidence="1">Fibronectin type-III domain-containing protein</fullName>
    </recommendedName>
</protein>
<feature type="domain" description="Fibronectin type-III" evidence="1">
    <location>
        <begin position="332"/>
        <end position="420"/>
    </location>
</feature>
<dbReference type="PROSITE" id="PS50853">
    <property type="entry name" value="FN3"/>
    <property type="match status" value="1"/>
</dbReference>
<evidence type="ECO:0000313" key="2">
    <source>
        <dbReference type="EMBL" id="PWS28680.1"/>
    </source>
</evidence>
<evidence type="ECO:0000259" key="1">
    <source>
        <dbReference type="PROSITE" id="PS50853"/>
    </source>
</evidence>
<accession>A0A317EP74</accession>
<proteinExistence type="predicted"/>
<dbReference type="CDD" id="cd00063">
    <property type="entry name" value="FN3"/>
    <property type="match status" value="1"/>
</dbReference>
<dbReference type="Pfam" id="PF00041">
    <property type="entry name" value="fn3"/>
    <property type="match status" value="1"/>
</dbReference>